<dbReference type="RefSeq" id="WP_168135438.1">
    <property type="nucleotide sequence ID" value="NZ_JAAVJH010000010.1"/>
</dbReference>
<dbReference type="SUPFAM" id="SSF56349">
    <property type="entry name" value="DNA breaking-rejoining enzymes"/>
    <property type="match status" value="1"/>
</dbReference>
<feature type="compositionally biased region" description="Basic residues" evidence="2">
    <location>
        <begin position="658"/>
        <end position="675"/>
    </location>
</feature>
<dbReference type="Proteomes" id="UP000732399">
    <property type="component" value="Unassembled WGS sequence"/>
</dbReference>
<protein>
    <submittedName>
        <fullName evidence="3">Integrase</fullName>
    </submittedName>
</protein>
<evidence type="ECO:0000313" key="4">
    <source>
        <dbReference type="Proteomes" id="UP000732399"/>
    </source>
</evidence>
<name>A0ABX1CPK6_9SPHN</name>
<evidence type="ECO:0000256" key="1">
    <source>
        <dbReference type="ARBA" id="ARBA00023172"/>
    </source>
</evidence>
<evidence type="ECO:0000313" key="3">
    <source>
        <dbReference type="EMBL" id="NJR79888.1"/>
    </source>
</evidence>
<reference evidence="3 4" key="1">
    <citation type="submission" date="2020-03" db="EMBL/GenBank/DDBJ databases">
        <authorList>
            <person name="Wang L."/>
            <person name="He N."/>
            <person name="Li Y."/>
            <person name="Fang Y."/>
            <person name="Zhang F."/>
        </authorList>
    </citation>
    <scope>NUCLEOTIDE SEQUENCE [LARGE SCALE GENOMIC DNA]</scope>
    <source>
        <strain evidence="3 4">36D10-4-7</strain>
    </source>
</reference>
<dbReference type="InterPro" id="IPR011010">
    <property type="entry name" value="DNA_brk_join_enz"/>
</dbReference>
<keyword evidence="1" id="KW-0233">DNA recombination</keyword>
<proteinExistence type="predicted"/>
<organism evidence="3 4">
    <name type="scientific">Sphingomonas corticis</name>
    <dbReference type="NCBI Taxonomy" id="2722791"/>
    <lineage>
        <taxon>Bacteria</taxon>
        <taxon>Pseudomonadati</taxon>
        <taxon>Pseudomonadota</taxon>
        <taxon>Alphaproteobacteria</taxon>
        <taxon>Sphingomonadales</taxon>
        <taxon>Sphingomonadaceae</taxon>
        <taxon>Sphingomonas</taxon>
    </lineage>
</organism>
<feature type="region of interest" description="Disordered" evidence="2">
    <location>
        <begin position="656"/>
        <end position="682"/>
    </location>
</feature>
<dbReference type="Gene3D" id="1.10.443.10">
    <property type="entry name" value="Intergrase catalytic core"/>
    <property type="match status" value="1"/>
</dbReference>
<keyword evidence="4" id="KW-1185">Reference proteome</keyword>
<sequence>MPAIDNVTRRGAVYWWRRRVRFVAGDLPPITVVTMVSLQTKEQAVARRRGAAMTGRSEVVRMSLYEKIEREGLTADQATSLFQAEMLRYRNMLAYQHSLIQADGEGNVPARFAQMLAIYAALNGDFAVNGFADYMGIDYVGGFDQRFAGLDDEARGHLGALLGRAGDLPANLLAEARALMDRVGIAATGYRAENARRIMCEARAVAAATYDDPAVRDTASALALVRALASGAAPAAIIAVPQEPPRPSEPPAPPASILTVEQQRHAAMTPVEAVEEYIRIKPKARGAGAVSASAQQGRKSQAKVWGESQRRQFRAAAFLFGKSNGGGPLAATSQDHLNDFYDRLNRLPSSHHKSPRHEPMALEAICEEAAARQAEDAGGVSIGLDVGTINRHFANLKRLCSWMAGKTPMGPLDFSDFILDEDDRDDRDERDAYTIEQGLELFRLPIWTGGASLDDRLAVGPAGSIWHDAAYWVMPIVWYSGMRREEACKLLIDDIDEEDGIAFFNIRKTHAGTVKTATSVRKVPINGELRRLGLLDYVAAMKAAGETYLFPEIIPGRGGRTLGDVFFKTVWLNIKPHLTLVKPGQAVHSGRHMVSTELKMLQTFEEFRADLLGQKAGGENAGRYADATRLELLLEVVERIPVVTAHLPDATTINLLPKARRQPRPVRPSSGRRQRGASPAAA</sequence>
<gene>
    <name evidence="3" type="ORF">HBH26_14975</name>
</gene>
<dbReference type="EMBL" id="JAAVJH010000010">
    <property type="protein sequence ID" value="NJR79888.1"/>
    <property type="molecule type" value="Genomic_DNA"/>
</dbReference>
<comment type="caution">
    <text evidence="3">The sequence shown here is derived from an EMBL/GenBank/DDBJ whole genome shotgun (WGS) entry which is preliminary data.</text>
</comment>
<accession>A0ABX1CPK6</accession>
<dbReference type="InterPro" id="IPR013762">
    <property type="entry name" value="Integrase-like_cat_sf"/>
</dbReference>
<evidence type="ECO:0000256" key="2">
    <source>
        <dbReference type="SAM" id="MobiDB-lite"/>
    </source>
</evidence>